<evidence type="ECO:0000313" key="2">
    <source>
        <dbReference type="EMBL" id="POG63290.1"/>
    </source>
</evidence>
<sequence length="61" mass="7035">MLVTNPGSNLSNVYINLHFILVYFVNNFILKKCEKMLPNLFLYITSTRNISLKTISVISLQ</sequence>
<evidence type="ECO:0000313" key="3">
    <source>
        <dbReference type="Proteomes" id="UP000018888"/>
    </source>
</evidence>
<keyword evidence="1" id="KW-0812">Transmembrane</keyword>
<protein>
    <submittedName>
        <fullName evidence="2">Uncharacterized protein</fullName>
    </submittedName>
</protein>
<dbReference type="Proteomes" id="UP000018888">
    <property type="component" value="Unassembled WGS sequence"/>
</dbReference>
<evidence type="ECO:0000256" key="1">
    <source>
        <dbReference type="SAM" id="Phobius"/>
    </source>
</evidence>
<comment type="caution">
    <text evidence="2">The sequence shown here is derived from an EMBL/GenBank/DDBJ whole genome shotgun (WGS) entry which is preliminary data.</text>
</comment>
<reference evidence="2 3" key="1">
    <citation type="journal article" date="2013" name="Proc. Natl. Acad. Sci. U.S.A.">
        <title>Genome of an arbuscular mycorrhizal fungus provides insight into the oldest plant symbiosis.</title>
        <authorList>
            <person name="Tisserant E."/>
            <person name="Malbreil M."/>
            <person name="Kuo A."/>
            <person name="Kohler A."/>
            <person name="Symeonidi A."/>
            <person name="Balestrini R."/>
            <person name="Charron P."/>
            <person name="Duensing N."/>
            <person name="Frei Dit Frey N."/>
            <person name="Gianinazzi-Pearson V."/>
            <person name="Gilbert L.B."/>
            <person name="Handa Y."/>
            <person name="Herr J.R."/>
            <person name="Hijri M."/>
            <person name="Koul R."/>
            <person name="Kawaguchi M."/>
            <person name="Krajinski F."/>
            <person name="Lammers P.J."/>
            <person name="Masclaux F.G."/>
            <person name="Murat C."/>
            <person name="Morin E."/>
            <person name="Ndikumana S."/>
            <person name="Pagni M."/>
            <person name="Petitpierre D."/>
            <person name="Requena N."/>
            <person name="Rosikiewicz P."/>
            <person name="Riley R."/>
            <person name="Saito K."/>
            <person name="San Clemente H."/>
            <person name="Shapiro H."/>
            <person name="van Tuinen D."/>
            <person name="Becard G."/>
            <person name="Bonfante P."/>
            <person name="Paszkowski U."/>
            <person name="Shachar-Hill Y.Y."/>
            <person name="Tuskan G.A."/>
            <person name="Young P.W."/>
            <person name="Sanders I.R."/>
            <person name="Henrissat B."/>
            <person name="Rensing S.A."/>
            <person name="Grigoriev I.V."/>
            <person name="Corradi N."/>
            <person name="Roux C."/>
            <person name="Martin F."/>
        </authorList>
    </citation>
    <scope>NUCLEOTIDE SEQUENCE [LARGE SCALE GENOMIC DNA]</scope>
    <source>
        <strain evidence="2 3">DAOM 197198</strain>
    </source>
</reference>
<proteinExistence type="predicted"/>
<keyword evidence="1" id="KW-0472">Membrane</keyword>
<keyword evidence="3" id="KW-1185">Reference proteome</keyword>
<dbReference type="EMBL" id="AUPC02000271">
    <property type="protein sequence ID" value="POG63290.1"/>
    <property type="molecule type" value="Genomic_DNA"/>
</dbReference>
<feature type="transmembrane region" description="Helical" evidence="1">
    <location>
        <begin position="12"/>
        <end position="30"/>
    </location>
</feature>
<keyword evidence="1" id="KW-1133">Transmembrane helix</keyword>
<gene>
    <name evidence="2" type="ORF">GLOIN_2v1687668</name>
</gene>
<reference evidence="2 3" key="2">
    <citation type="journal article" date="2018" name="New Phytol.">
        <title>High intraspecific genome diversity in the model arbuscular mycorrhizal symbiont Rhizophagus irregularis.</title>
        <authorList>
            <person name="Chen E.C.H."/>
            <person name="Morin E."/>
            <person name="Beaudet D."/>
            <person name="Noel J."/>
            <person name="Yildirir G."/>
            <person name="Ndikumana S."/>
            <person name="Charron P."/>
            <person name="St-Onge C."/>
            <person name="Giorgi J."/>
            <person name="Kruger M."/>
            <person name="Marton T."/>
            <person name="Ropars J."/>
            <person name="Grigoriev I.V."/>
            <person name="Hainaut M."/>
            <person name="Henrissat B."/>
            <person name="Roux C."/>
            <person name="Martin F."/>
            <person name="Corradi N."/>
        </authorList>
    </citation>
    <scope>NUCLEOTIDE SEQUENCE [LARGE SCALE GENOMIC DNA]</scope>
    <source>
        <strain evidence="2 3">DAOM 197198</strain>
    </source>
</reference>
<dbReference type="AlphaFoldDB" id="A0A2P4PD31"/>
<accession>A0A2P4PD31</accession>
<name>A0A2P4PD31_RHIID</name>
<organism evidence="2 3">
    <name type="scientific">Rhizophagus irregularis (strain DAOM 181602 / DAOM 197198 / MUCL 43194)</name>
    <name type="common">Arbuscular mycorrhizal fungus</name>
    <name type="synonym">Glomus intraradices</name>
    <dbReference type="NCBI Taxonomy" id="747089"/>
    <lineage>
        <taxon>Eukaryota</taxon>
        <taxon>Fungi</taxon>
        <taxon>Fungi incertae sedis</taxon>
        <taxon>Mucoromycota</taxon>
        <taxon>Glomeromycotina</taxon>
        <taxon>Glomeromycetes</taxon>
        <taxon>Glomerales</taxon>
        <taxon>Glomeraceae</taxon>
        <taxon>Rhizophagus</taxon>
    </lineage>
</organism>